<dbReference type="AlphaFoldDB" id="A0A5A7SF40"/>
<dbReference type="EMBL" id="VLNY01000001">
    <property type="protein sequence ID" value="KAA0024740.1"/>
    <property type="molecule type" value="Genomic_DNA"/>
</dbReference>
<keyword evidence="7" id="KW-1185">Reference proteome</keyword>
<dbReference type="Pfam" id="PF13732">
    <property type="entry name" value="DrrA1-3_C"/>
    <property type="match status" value="1"/>
</dbReference>
<dbReference type="GO" id="GO:0016887">
    <property type="term" value="F:ATP hydrolysis activity"/>
    <property type="evidence" value="ECO:0007669"/>
    <property type="project" value="InterPro"/>
</dbReference>
<sequence>MLEIDRLTRRFGDSVAVDAISFGVPGGQLTGFVGGNGAGKTTTMRMIMGVLASHGGEIRWQGRPVTAVDRRGFGYMPEERGLYPKQPVLDQLIYLARLQGRDAASAKTAAAGLLERFSLADRSSDKLESLSLGNQQRVQIAAAVIAEPDVLILDEPFSGLDPIAVDSMVDLLREYTNRGVPVLFSSHQLDLVERLCDQLIILNRGRIVAQGTADDLRNTGTTRHRLVLDGDASWLREVPGLTVVEHNGSSALLELTGATTDQVLAEALRRGGVRELSEVAPSISDIYREVSA</sequence>
<dbReference type="Gene3D" id="3.40.50.300">
    <property type="entry name" value="P-loop containing nucleotide triphosphate hydrolases"/>
    <property type="match status" value="1"/>
</dbReference>
<dbReference type="RefSeq" id="WP_149428515.1">
    <property type="nucleotide sequence ID" value="NZ_VLNY01000001.1"/>
</dbReference>
<dbReference type="OrthoDB" id="9804819at2"/>
<dbReference type="PROSITE" id="PS50893">
    <property type="entry name" value="ABC_TRANSPORTER_2"/>
    <property type="match status" value="1"/>
</dbReference>
<dbReference type="SMART" id="SM00382">
    <property type="entry name" value="AAA"/>
    <property type="match status" value="1"/>
</dbReference>
<evidence type="ECO:0000256" key="4">
    <source>
        <dbReference type="ARBA" id="ARBA00022840"/>
    </source>
</evidence>
<dbReference type="GO" id="GO:0005524">
    <property type="term" value="F:ATP binding"/>
    <property type="evidence" value="ECO:0007669"/>
    <property type="project" value="UniProtKB-KW"/>
</dbReference>
<evidence type="ECO:0000256" key="3">
    <source>
        <dbReference type="ARBA" id="ARBA00022741"/>
    </source>
</evidence>
<dbReference type="PANTHER" id="PTHR43335">
    <property type="entry name" value="ABC TRANSPORTER, ATP-BINDING PROTEIN"/>
    <property type="match status" value="1"/>
</dbReference>
<evidence type="ECO:0000313" key="6">
    <source>
        <dbReference type="EMBL" id="KAA0024740.1"/>
    </source>
</evidence>
<accession>A0A5A7SF40</accession>
<feature type="domain" description="ABC transporter" evidence="5">
    <location>
        <begin position="2"/>
        <end position="229"/>
    </location>
</feature>
<keyword evidence="3" id="KW-0547">Nucleotide-binding</keyword>
<comment type="similarity">
    <text evidence="1">Belongs to the ABC transporter superfamily.</text>
</comment>
<dbReference type="Pfam" id="PF00005">
    <property type="entry name" value="ABC_tran"/>
    <property type="match status" value="1"/>
</dbReference>
<dbReference type="PROSITE" id="PS00211">
    <property type="entry name" value="ABC_TRANSPORTER_1"/>
    <property type="match status" value="1"/>
</dbReference>
<dbReference type="InterPro" id="IPR027417">
    <property type="entry name" value="P-loop_NTPase"/>
</dbReference>
<dbReference type="InterPro" id="IPR003439">
    <property type="entry name" value="ABC_transporter-like_ATP-bd"/>
</dbReference>
<dbReference type="Proteomes" id="UP000322244">
    <property type="component" value="Unassembled WGS sequence"/>
</dbReference>
<protein>
    <submittedName>
        <fullName evidence="6">ATP-binding cassette domain-containing protein</fullName>
    </submittedName>
</protein>
<evidence type="ECO:0000256" key="2">
    <source>
        <dbReference type="ARBA" id="ARBA00022448"/>
    </source>
</evidence>
<organism evidence="6 7">
    <name type="scientific">Antrihabitans cavernicola</name>
    <dbReference type="NCBI Taxonomy" id="2495913"/>
    <lineage>
        <taxon>Bacteria</taxon>
        <taxon>Bacillati</taxon>
        <taxon>Actinomycetota</taxon>
        <taxon>Actinomycetes</taxon>
        <taxon>Mycobacteriales</taxon>
        <taxon>Nocardiaceae</taxon>
        <taxon>Antrihabitans</taxon>
    </lineage>
</organism>
<evidence type="ECO:0000256" key="1">
    <source>
        <dbReference type="ARBA" id="ARBA00005417"/>
    </source>
</evidence>
<dbReference type="InterPro" id="IPR017871">
    <property type="entry name" value="ABC_transporter-like_CS"/>
</dbReference>
<dbReference type="PANTHER" id="PTHR43335:SF4">
    <property type="entry name" value="ABC TRANSPORTER, ATP-BINDING PROTEIN"/>
    <property type="match status" value="1"/>
</dbReference>
<gene>
    <name evidence="6" type="ORF">FOY51_02045</name>
</gene>
<evidence type="ECO:0000313" key="7">
    <source>
        <dbReference type="Proteomes" id="UP000322244"/>
    </source>
</evidence>
<keyword evidence="2" id="KW-0813">Transport</keyword>
<evidence type="ECO:0000259" key="5">
    <source>
        <dbReference type="PROSITE" id="PS50893"/>
    </source>
</evidence>
<reference evidence="6 7" key="1">
    <citation type="submission" date="2019-07" db="EMBL/GenBank/DDBJ databases">
        <title>Rhodococcus cavernicolus sp. nov., isolated from a cave.</title>
        <authorList>
            <person name="Lee S.D."/>
        </authorList>
    </citation>
    <scope>NUCLEOTIDE SEQUENCE [LARGE SCALE GENOMIC DNA]</scope>
    <source>
        <strain evidence="6 7">C1-24</strain>
    </source>
</reference>
<comment type="caution">
    <text evidence="6">The sequence shown here is derived from an EMBL/GenBank/DDBJ whole genome shotgun (WGS) entry which is preliminary data.</text>
</comment>
<dbReference type="InterPro" id="IPR003593">
    <property type="entry name" value="AAA+_ATPase"/>
</dbReference>
<proteinExistence type="inferred from homology"/>
<name>A0A5A7SF40_9NOCA</name>
<dbReference type="InterPro" id="IPR025302">
    <property type="entry name" value="DrrA1/2-like_C"/>
</dbReference>
<dbReference type="SUPFAM" id="SSF52540">
    <property type="entry name" value="P-loop containing nucleoside triphosphate hydrolases"/>
    <property type="match status" value="1"/>
</dbReference>
<keyword evidence="4 6" id="KW-0067">ATP-binding</keyword>